<evidence type="ECO:0000313" key="1">
    <source>
        <dbReference type="EMBL" id="OSC39386.1"/>
    </source>
</evidence>
<dbReference type="STRING" id="1430326.B8W66_17360"/>
<accession>A0A1X2LRQ3</accession>
<dbReference type="InterPro" id="IPR023213">
    <property type="entry name" value="CAT-like_dom_sf"/>
</dbReference>
<reference evidence="1 2" key="1">
    <citation type="submission" date="2017-04" db="EMBL/GenBank/DDBJ databases">
        <title>The new phylogeny of genus Mycobacterium.</title>
        <authorList>
            <person name="Tortoli E."/>
            <person name="Trovato A."/>
            <person name="Cirillo D.M."/>
        </authorList>
    </citation>
    <scope>NUCLEOTIDE SEQUENCE [LARGE SCALE GENOMIC DNA]</scope>
    <source>
        <strain evidence="1 2">TBL 1200985</strain>
    </source>
</reference>
<dbReference type="EMBL" id="NCXP01000025">
    <property type="protein sequence ID" value="OSC39386.1"/>
    <property type="molecule type" value="Genomic_DNA"/>
</dbReference>
<dbReference type="RefSeq" id="WP_085326513.1">
    <property type="nucleotide sequence ID" value="NZ_NCXP01000025.1"/>
</dbReference>
<sequence length="438" mass="46842">MDQASFLALRTLGYPTLAQVTWIYHRPVDIDALRRFHDNLGYGLLGRRIERSPLPFARDRWVVSRGPADVDIAAAPRPPADLNAWAYERACLPIDPELGPSWHLGVLPLQNNGTAVSLVASHTVIDGLGLCQVIADAAKGTRRDLGYPLPGSRTRARALLEDGRQTLASVPELARGLVTLVRLAQRRRQDLASSITAAPPAPRIAGGDQVVAVPALAAYIDQAHWDARAKSLGGTSNSLVAGFAARLGVRMGRQLDDGSVTLAFPVGERLEDDTRGNALTFASIAVDPTHAAWDLGEIRAKLKQALAELADNANEMLATLPLTSMTPKWVARRLVGVGLGAADLPIGCSNLGELDPAANRPDGTDADHAYGRLIEPGITKGTLERIGGQLFVASGRAPGQIFITVVGYRAGRSNSHDELRELVSRTFAEFDLTARIDG</sequence>
<dbReference type="AlphaFoldDB" id="A0A1X2LRQ3"/>
<gene>
    <name evidence="1" type="ORF">B8W66_17360</name>
</gene>
<proteinExistence type="predicted"/>
<keyword evidence="2" id="KW-1185">Reference proteome</keyword>
<dbReference type="Proteomes" id="UP000193247">
    <property type="component" value="Unassembled WGS sequence"/>
</dbReference>
<evidence type="ECO:0008006" key="3">
    <source>
        <dbReference type="Google" id="ProtNLM"/>
    </source>
</evidence>
<comment type="caution">
    <text evidence="1">The sequence shown here is derived from an EMBL/GenBank/DDBJ whole genome shotgun (WGS) entry which is preliminary data.</text>
</comment>
<protein>
    <recommendedName>
        <fullName evidence="3">Diacylglycerol O-acyltransferase</fullName>
    </recommendedName>
</protein>
<name>A0A1X2LRQ3_9MYCO</name>
<dbReference type="Gene3D" id="3.30.559.10">
    <property type="entry name" value="Chloramphenicol acetyltransferase-like domain"/>
    <property type="match status" value="1"/>
</dbReference>
<dbReference type="OrthoDB" id="8183309at2"/>
<organism evidence="1 2">
    <name type="scientific">Mycobacterium decipiens</name>
    <dbReference type="NCBI Taxonomy" id="1430326"/>
    <lineage>
        <taxon>Bacteria</taxon>
        <taxon>Bacillati</taxon>
        <taxon>Actinomycetota</taxon>
        <taxon>Actinomycetes</taxon>
        <taxon>Mycobacteriales</taxon>
        <taxon>Mycobacteriaceae</taxon>
        <taxon>Mycobacterium</taxon>
    </lineage>
</organism>
<dbReference type="SUPFAM" id="SSF52777">
    <property type="entry name" value="CoA-dependent acyltransferases"/>
    <property type="match status" value="1"/>
</dbReference>
<evidence type="ECO:0000313" key="2">
    <source>
        <dbReference type="Proteomes" id="UP000193247"/>
    </source>
</evidence>